<evidence type="ECO:0000313" key="2">
    <source>
        <dbReference type="Proteomes" id="UP001169760"/>
    </source>
</evidence>
<sequence length="76" mass="8145">DFRELLYAEIIYEGDGITPSYSNSSNANYQAMEDAGVSLKDTHDRSLQSEVTGLPAEATSGVVTSRAATKAFLLSL</sequence>
<proteinExistence type="predicted"/>
<reference evidence="1" key="1">
    <citation type="submission" date="2023-07" db="EMBL/GenBank/DDBJ databases">
        <title>Genome content predicts the carbon catabolic preferences of heterotrophic bacteria.</title>
        <authorList>
            <person name="Gralka M."/>
        </authorList>
    </citation>
    <scope>NUCLEOTIDE SEQUENCE</scope>
    <source>
        <strain evidence="1">I3M17_2</strain>
    </source>
</reference>
<comment type="caution">
    <text evidence="1">The sequence shown here is derived from an EMBL/GenBank/DDBJ whole genome shotgun (WGS) entry which is preliminary data.</text>
</comment>
<accession>A0AAW7XD25</accession>
<feature type="non-terminal residue" evidence="1">
    <location>
        <position position="1"/>
    </location>
</feature>
<feature type="non-terminal residue" evidence="1">
    <location>
        <position position="76"/>
    </location>
</feature>
<dbReference type="AlphaFoldDB" id="A0AAW7XD25"/>
<organism evidence="1 2">
    <name type="scientific">Saccharophagus degradans</name>
    <dbReference type="NCBI Taxonomy" id="86304"/>
    <lineage>
        <taxon>Bacteria</taxon>
        <taxon>Pseudomonadati</taxon>
        <taxon>Pseudomonadota</taxon>
        <taxon>Gammaproteobacteria</taxon>
        <taxon>Cellvibrionales</taxon>
        <taxon>Cellvibrionaceae</taxon>
        <taxon>Saccharophagus</taxon>
    </lineage>
</organism>
<dbReference type="Proteomes" id="UP001169760">
    <property type="component" value="Unassembled WGS sequence"/>
</dbReference>
<gene>
    <name evidence="1" type="ORF">Q4521_22950</name>
</gene>
<protein>
    <submittedName>
        <fullName evidence="1">Uncharacterized protein</fullName>
    </submittedName>
</protein>
<dbReference type="EMBL" id="JAUOPB010000668">
    <property type="protein sequence ID" value="MDO6425349.1"/>
    <property type="molecule type" value="Genomic_DNA"/>
</dbReference>
<name>A0AAW7XD25_9GAMM</name>
<evidence type="ECO:0000313" key="1">
    <source>
        <dbReference type="EMBL" id="MDO6425349.1"/>
    </source>
</evidence>